<dbReference type="RefSeq" id="WP_153566911.1">
    <property type="nucleotide sequence ID" value="NZ_CP054803.1"/>
</dbReference>
<reference evidence="1 2" key="1">
    <citation type="submission" date="2019-11" db="EMBL/GenBank/DDBJ databases">
        <title>FDA dAtabase for Regulatory Grade micrObial Sequences (FDA-ARGOS): Supporting development and validation of Infectious Disease Dx tests.</title>
        <authorList>
            <person name="Patel R."/>
            <person name="Rucinski S."/>
            <person name="Tallon L."/>
            <person name="Sadzewicz L."/>
            <person name="Vavikolanu K."/>
            <person name="Mehta A."/>
            <person name="Aluvathingal J."/>
            <person name="Nadendla S."/>
            <person name="Nandy P."/>
            <person name="Geyer C."/>
            <person name="Yan Y."/>
            <person name="Sichtig H."/>
        </authorList>
    </citation>
    <scope>NUCLEOTIDE SEQUENCE [LARGE SCALE GENOMIC DNA]</scope>
    <source>
        <strain evidence="1 2">FDAARGOS_557</strain>
    </source>
</reference>
<dbReference type="EMBL" id="CP054803">
    <property type="protein sequence ID" value="QKU20043.1"/>
    <property type="molecule type" value="Genomic_DNA"/>
</dbReference>
<accession>A0A646MNG9</accession>
<evidence type="ECO:0000313" key="2">
    <source>
        <dbReference type="Proteomes" id="UP000509126"/>
    </source>
</evidence>
<protein>
    <submittedName>
        <fullName evidence="1">Uncharacterized protein</fullName>
    </submittedName>
</protein>
<gene>
    <name evidence="1" type="ORF">FOB19_00420</name>
</gene>
<evidence type="ECO:0000313" key="1">
    <source>
        <dbReference type="EMBL" id="QKU20043.1"/>
    </source>
</evidence>
<organism evidence="1 2">
    <name type="scientific">Acinetobacter lwoffii</name>
    <dbReference type="NCBI Taxonomy" id="28090"/>
    <lineage>
        <taxon>Bacteria</taxon>
        <taxon>Pseudomonadati</taxon>
        <taxon>Pseudomonadota</taxon>
        <taxon>Gammaproteobacteria</taxon>
        <taxon>Moraxellales</taxon>
        <taxon>Moraxellaceae</taxon>
        <taxon>Acinetobacter</taxon>
    </lineage>
</organism>
<dbReference type="Proteomes" id="UP000509126">
    <property type="component" value="Chromosome"/>
</dbReference>
<proteinExistence type="predicted"/>
<dbReference type="AlphaFoldDB" id="A0A646MNG9"/>
<sequence length="85" mass="10372">MRQSNRLLKSSRIYVFRKGLFVQFHLLFIHFFAAVKIPSNIGFYLYFYLKDKKITLKTNNLINHFYNPWLTKTFKIPMIRSIRKP</sequence>
<name>A0A646MNG9_ACILW</name>